<evidence type="ECO:0000256" key="3">
    <source>
        <dbReference type="ARBA" id="ARBA00022490"/>
    </source>
</evidence>
<comment type="similarity">
    <text evidence="2 9">Belongs to the eIF-2B alpha/beta/delta subunits family.</text>
</comment>
<dbReference type="PANTHER" id="PTHR45860:SF1">
    <property type="entry name" value="TRANSLATION INITIATION FACTOR EIF-2B SUBUNIT ALPHA"/>
    <property type="match status" value="1"/>
</dbReference>
<keyword evidence="5" id="KW-0648">Protein biosynthesis</keyword>
<dbReference type="PANTHER" id="PTHR45860">
    <property type="entry name" value="TRANSLATION INITIATION FACTOR EIF-2B SUBUNIT ALPHA"/>
    <property type="match status" value="1"/>
</dbReference>
<evidence type="ECO:0000313" key="10">
    <source>
        <dbReference type="EMBL" id="KAK2954682.1"/>
    </source>
</evidence>
<keyword evidence="3" id="KW-0963">Cytoplasm</keyword>
<dbReference type="Gene3D" id="3.40.50.10470">
    <property type="entry name" value="Translation initiation factor eif-2b, domain 2"/>
    <property type="match status" value="1"/>
</dbReference>
<evidence type="ECO:0000256" key="2">
    <source>
        <dbReference type="ARBA" id="ARBA00007251"/>
    </source>
</evidence>
<dbReference type="Gene3D" id="1.20.120.1070">
    <property type="entry name" value="Translation initiation factor eIF-2B, N-terminal domain"/>
    <property type="match status" value="1"/>
</dbReference>
<dbReference type="EMBL" id="JARBJD010000075">
    <property type="protein sequence ID" value="KAK2954682.1"/>
    <property type="molecule type" value="Genomic_DNA"/>
</dbReference>
<evidence type="ECO:0000313" key="11">
    <source>
        <dbReference type="Proteomes" id="UP001281761"/>
    </source>
</evidence>
<dbReference type="InterPro" id="IPR000649">
    <property type="entry name" value="IF-2B-related"/>
</dbReference>
<keyword evidence="11" id="KW-1185">Reference proteome</keyword>
<evidence type="ECO:0000256" key="5">
    <source>
        <dbReference type="ARBA" id="ARBA00022917"/>
    </source>
</evidence>
<name>A0ABQ9XT74_9EUKA</name>
<evidence type="ECO:0000256" key="7">
    <source>
        <dbReference type="ARBA" id="ARBA00044236"/>
    </source>
</evidence>
<protein>
    <recommendedName>
        <fullName evidence="6">Translation initiation factor eIF2B subunit alpha</fullName>
    </recommendedName>
    <alternativeName>
        <fullName evidence="7">eIF2B GDP-GTP exchange factor subunit alpha</fullName>
    </alternativeName>
</protein>
<evidence type="ECO:0000256" key="9">
    <source>
        <dbReference type="RuleBase" id="RU003814"/>
    </source>
</evidence>
<proteinExistence type="inferred from homology"/>
<dbReference type="InterPro" id="IPR042528">
    <property type="entry name" value="elF-2B_alpha_N"/>
</dbReference>
<dbReference type="InterPro" id="IPR042529">
    <property type="entry name" value="IF_2B-like_C"/>
</dbReference>
<keyword evidence="4 10" id="KW-0396">Initiation factor</keyword>
<evidence type="ECO:0000256" key="4">
    <source>
        <dbReference type="ARBA" id="ARBA00022540"/>
    </source>
</evidence>
<evidence type="ECO:0000256" key="1">
    <source>
        <dbReference type="ARBA" id="ARBA00004514"/>
    </source>
</evidence>
<dbReference type="GO" id="GO:0003743">
    <property type="term" value="F:translation initiation factor activity"/>
    <property type="evidence" value="ECO:0007669"/>
    <property type="project" value="UniProtKB-KW"/>
</dbReference>
<sequence length="308" mass="34879">MNEQSVCDIYNEKRRHHEDATATRLALIEVVKRTGETTFQGFQQTIKNAIETLCSQNPTNIIMKPVTDLFFQDLRIMSVKQIHEIKEEMRQKEKDVIDEPELSRKEIAKHAIRFFRDGLKVLTYSKSRAVAKCLDYARQEFSFTVYALQGGDNSGQEFLASLERFEPFQKVLVPDIALSTIISEIDTVLVGAVAVTENGGIINKTGTRTVSSIALEHQKDFFVAAESYKFSKLYPLSQGHLRNLTPLPPLRTITTPPQDAVLFDCPEFDYTPPSFIRCLLTEVGVKTPADACVSSHELYNRISKNGRR</sequence>
<gene>
    <name evidence="10" type="ORF">BLNAU_10337</name>
</gene>
<dbReference type="Proteomes" id="UP001281761">
    <property type="component" value="Unassembled WGS sequence"/>
</dbReference>
<dbReference type="InterPro" id="IPR037171">
    <property type="entry name" value="NagB/RpiA_transferase-like"/>
</dbReference>
<accession>A0ABQ9XT74</accession>
<evidence type="ECO:0000256" key="8">
    <source>
        <dbReference type="ARBA" id="ARBA00046432"/>
    </source>
</evidence>
<comment type="subunit">
    <text evidence="8">Component of the translation initiation factor 2B (eIF2B) complex which is a heterodecamer of two sets of five different subunits: alpha, beta, gamma, delta and epsilon. Subunits alpha, beta and delta comprise a regulatory subcomplex and subunits epsilon and gamma comprise a catalytic subcomplex. Within the complex, the hexameric regulatory complex resides at the center, with the two heterodimeric catalytic subcomplexes bound on opposite sides.</text>
</comment>
<organism evidence="10 11">
    <name type="scientific">Blattamonas nauphoetae</name>
    <dbReference type="NCBI Taxonomy" id="2049346"/>
    <lineage>
        <taxon>Eukaryota</taxon>
        <taxon>Metamonada</taxon>
        <taxon>Preaxostyla</taxon>
        <taxon>Oxymonadida</taxon>
        <taxon>Blattamonas</taxon>
    </lineage>
</organism>
<dbReference type="SUPFAM" id="SSF100950">
    <property type="entry name" value="NagB/RpiA/CoA transferase-like"/>
    <property type="match status" value="1"/>
</dbReference>
<dbReference type="InterPro" id="IPR051501">
    <property type="entry name" value="eIF2B_alpha/beta/delta"/>
</dbReference>
<reference evidence="10 11" key="1">
    <citation type="journal article" date="2022" name="bioRxiv">
        <title>Genomics of Preaxostyla Flagellates Illuminates Evolutionary Transitions and the Path Towards Mitochondrial Loss.</title>
        <authorList>
            <person name="Novak L.V.F."/>
            <person name="Treitli S.C."/>
            <person name="Pyrih J."/>
            <person name="Halakuc P."/>
            <person name="Pipaliya S.V."/>
            <person name="Vacek V."/>
            <person name="Brzon O."/>
            <person name="Soukal P."/>
            <person name="Eme L."/>
            <person name="Dacks J.B."/>
            <person name="Karnkowska A."/>
            <person name="Elias M."/>
            <person name="Hampl V."/>
        </authorList>
    </citation>
    <scope>NUCLEOTIDE SEQUENCE [LARGE SCALE GENOMIC DNA]</scope>
    <source>
        <strain evidence="10">NAU3</strain>
        <tissue evidence="10">Gut</tissue>
    </source>
</reference>
<dbReference type="Pfam" id="PF01008">
    <property type="entry name" value="IF-2B"/>
    <property type="match status" value="1"/>
</dbReference>
<evidence type="ECO:0000256" key="6">
    <source>
        <dbReference type="ARBA" id="ARBA00044208"/>
    </source>
</evidence>
<comment type="subcellular location">
    <subcellularLocation>
        <location evidence="1">Cytoplasm</location>
        <location evidence="1">Cytosol</location>
    </subcellularLocation>
</comment>
<comment type="caution">
    <text evidence="10">The sequence shown here is derived from an EMBL/GenBank/DDBJ whole genome shotgun (WGS) entry which is preliminary data.</text>
</comment>